<evidence type="ECO:0000256" key="2">
    <source>
        <dbReference type="ARBA" id="ARBA00022448"/>
    </source>
</evidence>
<dbReference type="RefSeq" id="WP_344916904.1">
    <property type="nucleotide sequence ID" value="NZ_BAAAYO010000021.1"/>
</dbReference>
<keyword evidence="4 6" id="KW-1133">Transmembrane helix</keyword>
<organism evidence="8 9">
    <name type="scientific">Paenibacillus hodogayensis</name>
    <dbReference type="NCBI Taxonomy" id="279208"/>
    <lineage>
        <taxon>Bacteria</taxon>
        <taxon>Bacillati</taxon>
        <taxon>Bacillota</taxon>
        <taxon>Bacilli</taxon>
        <taxon>Bacillales</taxon>
        <taxon>Paenibacillaceae</taxon>
        <taxon>Paenibacillus</taxon>
    </lineage>
</organism>
<feature type="transmembrane region" description="Helical" evidence="6">
    <location>
        <begin position="87"/>
        <end position="104"/>
    </location>
</feature>
<sequence>MLDHQPTADKWQQVDPRRWYVLAVILLPILLNSLNTYMIQVALPFIQTSLNASFSDAQLMVTCFSLSLAVALIVSGKLGDIYGRKRLLLIGVSGFTLMAVLGGLTTSPTLLIVIRIMQGLAAALIQPQVLSMMQLHFLPREKGLVFSIYGALLGFGFAFGLILGGILVDWNVFDWGWRTVFFFNVPFGIFVLLCVPLLPESRGNRTQRIDWGGAFFIMSGLFLLVYPLSEGQKQGWPQWIWGCLFLSLLLLVAFIAFEIRKQKRDGAPLVDLTIFKQRLLGVGMASVFLIYLSMFSFFFLLTYYLQFGLHFDAQATSLAFLPLGSGFFLTSLVSSRIVGRWGMVVPKIGSLVTATCSLLFILLLHIDATHLLRLPYLALLLVYGLGLGLVTTPLTRVVMGTIPVKDAGSGSGLFNTVMYVANSLGVALISILFSAALRKSLASAVLSDYVRAFSASLAACAGLSLIAFVCLCFLSVRQEKV</sequence>
<dbReference type="SUPFAM" id="SSF103473">
    <property type="entry name" value="MFS general substrate transporter"/>
    <property type="match status" value="1"/>
</dbReference>
<evidence type="ECO:0000256" key="1">
    <source>
        <dbReference type="ARBA" id="ARBA00004651"/>
    </source>
</evidence>
<feature type="domain" description="Major facilitator superfamily (MFS) profile" evidence="7">
    <location>
        <begin position="21"/>
        <end position="479"/>
    </location>
</feature>
<evidence type="ECO:0000256" key="6">
    <source>
        <dbReference type="SAM" id="Phobius"/>
    </source>
</evidence>
<evidence type="ECO:0000256" key="5">
    <source>
        <dbReference type="ARBA" id="ARBA00023136"/>
    </source>
</evidence>
<dbReference type="InterPro" id="IPR011701">
    <property type="entry name" value="MFS"/>
</dbReference>
<feature type="transmembrane region" description="Helical" evidence="6">
    <location>
        <begin position="180"/>
        <end position="199"/>
    </location>
</feature>
<reference evidence="8 9" key="1">
    <citation type="submission" date="2024-09" db="EMBL/GenBank/DDBJ databases">
        <authorList>
            <person name="Sun Q."/>
            <person name="Mori K."/>
        </authorList>
    </citation>
    <scope>NUCLEOTIDE SEQUENCE [LARGE SCALE GENOMIC DNA]</scope>
    <source>
        <strain evidence="8 9">JCM 12520</strain>
    </source>
</reference>
<comment type="caution">
    <text evidence="8">The sequence shown here is derived from an EMBL/GenBank/DDBJ whole genome shotgun (WGS) entry which is preliminary data.</text>
</comment>
<evidence type="ECO:0000259" key="7">
    <source>
        <dbReference type="PROSITE" id="PS50850"/>
    </source>
</evidence>
<dbReference type="Proteomes" id="UP001589619">
    <property type="component" value="Unassembled WGS sequence"/>
</dbReference>
<keyword evidence="5 6" id="KW-0472">Membrane</keyword>
<feature type="transmembrane region" description="Helical" evidence="6">
    <location>
        <begin position="20"/>
        <end position="45"/>
    </location>
</feature>
<dbReference type="PROSITE" id="PS50850">
    <property type="entry name" value="MFS"/>
    <property type="match status" value="1"/>
</dbReference>
<feature type="transmembrane region" description="Helical" evidence="6">
    <location>
        <begin position="416"/>
        <end position="437"/>
    </location>
</feature>
<feature type="transmembrane region" description="Helical" evidence="6">
    <location>
        <begin position="449"/>
        <end position="476"/>
    </location>
</feature>
<accession>A0ABV5VPN1</accession>
<gene>
    <name evidence="8" type="ORF">ACFFNY_01525</name>
</gene>
<evidence type="ECO:0000256" key="4">
    <source>
        <dbReference type="ARBA" id="ARBA00022989"/>
    </source>
</evidence>
<feature type="transmembrane region" description="Helical" evidence="6">
    <location>
        <begin position="239"/>
        <end position="259"/>
    </location>
</feature>
<keyword evidence="9" id="KW-1185">Reference proteome</keyword>
<keyword evidence="2" id="KW-0813">Transport</keyword>
<feature type="transmembrane region" description="Helical" evidence="6">
    <location>
        <begin position="110"/>
        <end position="131"/>
    </location>
</feature>
<keyword evidence="3 6" id="KW-0812">Transmembrane</keyword>
<feature type="transmembrane region" description="Helical" evidence="6">
    <location>
        <begin position="211"/>
        <end position="227"/>
    </location>
</feature>
<proteinExistence type="predicted"/>
<dbReference type="PANTHER" id="PTHR42718">
    <property type="entry name" value="MAJOR FACILITATOR SUPERFAMILY MULTIDRUG TRANSPORTER MFSC"/>
    <property type="match status" value="1"/>
</dbReference>
<feature type="transmembrane region" description="Helical" evidence="6">
    <location>
        <begin position="279"/>
        <end position="305"/>
    </location>
</feature>
<name>A0ABV5VPN1_9BACL</name>
<dbReference type="InterPro" id="IPR020846">
    <property type="entry name" value="MFS_dom"/>
</dbReference>
<evidence type="ECO:0000256" key="3">
    <source>
        <dbReference type="ARBA" id="ARBA00022692"/>
    </source>
</evidence>
<dbReference type="Gene3D" id="1.20.1720.10">
    <property type="entry name" value="Multidrug resistance protein D"/>
    <property type="match status" value="1"/>
</dbReference>
<dbReference type="CDD" id="cd17321">
    <property type="entry name" value="MFS_MMR_MDR_like"/>
    <property type="match status" value="1"/>
</dbReference>
<feature type="transmembrane region" description="Helical" evidence="6">
    <location>
        <begin position="57"/>
        <end position="75"/>
    </location>
</feature>
<dbReference type="Gene3D" id="1.20.1250.20">
    <property type="entry name" value="MFS general substrate transporter like domains"/>
    <property type="match status" value="1"/>
</dbReference>
<feature type="transmembrane region" description="Helical" evidence="6">
    <location>
        <begin position="143"/>
        <end position="168"/>
    </location>
</feature>
<dbReference type="EMBL" id="JBHMAG010000002">
    <property type="protein sequence ID" value="MFB9750239.1"/>
    <property type="molecule type" value="Genomic_DNA"/>
</dbReference>
<feature type="transmembrane region" description="Helical" evidence="6">
    <location>
        <begin position="317"/>
        <end position="338"/>
    </location>
</feature>
<dbReference type="Pfam" id="PF07690">
    <property type="entry name" value="MFS_1"/>
    <property type="match status" value="1"/>
</dbReference>
<protein>
    <submittedName>
        <fullName evidence="8">MFS transporter</fullName>
    </submittedName>
</protein>
<evidence type="ECO:0000313" key="8">
    <source>
        <dbReference type="EMBL" id="MFB9750239.1"/>
    </source>
</evidence>
<dbReference type="InterPro" id="IPR036259">
    <property type="entry name" value="MFS_trans_sf"/>
</dbReference>
<dbReference type="PANTHER" id="PTHR42718:SF39">
    <property type="entry name" value="ACTINORHODIN TRANSPORTER-RELATED"/>
    <property type="match status" value="1"/>
</dbReference>
<dbReference type="PRINTS" id="PR01036">
    <property type="entry name" value="TCRTETB"/>
</dbReference>
<comment type="subcellular location">
    <subcellularLocation>
        <location evidence="1">Cell membrane</location>
        <topology evidence="1">Multi-pass membrane protein</topology>
    </subcellularLocation>
</comment>
<evidence type="ECO:0000313" key="9">
    <source>
        <dbReference type="Proteomes" id="UP001589619"/>
    </source>
</evidence>
<feature type="transmembrane region" description="Helical" evidence="6">
    <location>
        <begin position="374"/>
        <end position="395"/>
    </location>
</feature>
<feature type="transmembrane region" description="Helical" evidence="6">
    <location>
        <begin position="350"/>
        <end position="368"/>
    </location>
</feature>